<reference evidence="3" key="1">
    <citation type="submission" date="2021-08" db="EMBL/GenBank/DDBJ databases">
        <title>WGS assembly of Ceratopteris richardii.</title>
        <authorList>
            <person name="Marchant D.B."/>
            <person name="Chen G."/>
            <person name="Jenkins J."/>
            <person name="Shu S."/>
            <person name="Leebens-Mack J."/>
            <person name="Grimwood J."/>
            <person name="Schmutz J."/>
            <person name="Soltis P."/>
            <person name="Soltis D."/>
            <person name="Chen Z.-H."/>
        </authorList>
    </citation>
    <scope>NUCLEOTIDE SEQUENCE</scope>
    <source>
        <strain evidence="3">Whitten #5841</strain>
        <tissue evidence="3">Leaf</tissue>
    </source>
</reference>
<organism evidence="3 4">
    <name type="scientific">Ceratopteris richardii</name>
    <name type="common">Triangle waterfern</name>
    <dbReference type="NCBI Taxonomy" id="49495"/>
    <lineage>
        <taxon>Eukaryota</taxon>
        <taxon>Viridiplantae</taxon>
        <taxon>Streptophyta</taxon>
        <taxon>Embryophyta</taxon>
        <taxon>Tracheophyta</taxon>
        <taxon>Polypodiopsida</taxon>
        <taxon>Polypodiidae</taxon>
        <taxon>Polypodiales</taxon>
        <taxon>Pteridineae</taxon>
        <taxon>Pteridaceae</taxon>
        <taxon>Parkerioideae</taxon>
        <taxon>Ceratopteris</taxon>
    </lineage>
</organism>
<gene>
    <name evidence="3" type="ORF">KP509_07G085800</name>
</gene>
<keyword evidence="1" id="KW-0802">TPR repeat</keyword>
<name>A0A8T2UJX2_CERRI</name>
<dbReference type="OrthoDB" id="29013at2759"/>
<comment type="caution">
    <text evidence="3">The sequence shown here is derived from an EMBL/GenBank/DDBJ whole genome shotgun (WGS) entry which is preliminary data.</text>
</comment>
<dbReference type="InterPro" id="IPR019734">
    <property type="entry name" value="TPR_rpt"/>
</dbReference>
<dbReference type="Pfam" id="PF13432">
    <property type="entry name" value="TPR_16"/>
    <property type="match status" value="2"/>
</dbReference>
<feature type="region of interest" description="Disordered" evidence="2">
    <location>
        <begin position="104"/>
        <end position="123"/>
    </location>
</feature>
<dbReference type="EMBL" id="CM035412">
    <property type="protein sequence ID" value="KAH7433775.1"/>
    <property type="molecule type" value="Genomic_DNA"/>
</dbReference>
<dbReference type="PANTHER" id="PTHR44102">
    <property type="entry name" value="PROTEIN NPG1"/>
    <property type="match status" value="1"/>
</dbReference>
<evidence type="ECO:0000313" key="3">
    <source>
        <dbReference type="EMBL" id="KAH7433775.1"/>
    </source>
</evidence>
<dbReference type="OMA" id="NEFDIWH"/>
<dbReference type="SMART" id="SM00028">
    <property type="entry name" value="TPR"/>
    <property type="match status" value="7"/>
</dbReference>
<proteinExistence type="predicted"/>
<evidence type="ECO:0000256" key="2">
    <source>
        <dbReference type="SAM" id="MobiDB-lite"/>
    </source>
</evidence>
<dbReference type="AlphaFoldDB" id="A0A8T2UJX2"/>
<dbReference type="Gene3D" id="1.25.40.10">
    <property type="entry name" value="Tetratricopeptide repeat domain"/>
    <property type="match status" value="3"/>
</dbReference>
<feature type="repeat" description="TPR" evidence="1">
    <location>
        <begin position="598"/>
        <end position="631"/>
    </location>
</feature>
<evidence type="ECO:0000313" key="4">
    <source>
        <dbReference type="Proteomes" id="UP000825935"/>
    </source>
</evidence>
<dbReference type="Proteomes" id="UP000825935">
    <property type="component" value="Chromosome 7"/>
</dbReference>
<dbReference type="PROSITE" id="PS50005">
    <property type="entry name" value="TPR"/>
    <property type="match status" value="1"/>
</dbReference>
<dbReference type="InterPro" id="IPR011990">
    <property type="entry name" value="TPR-like_helical_dom_sf"/>
</dbReference>
<protein>
    <submittedName>
        <fullName evidence="3">Uncharacterized protein</fullName>
    </submittedName>
</protein>
<accession>A0A8T2UJX2</accession>
<keyword evidence="4" id="KW-1185">Reference proteome</keyword>
<dbReference type="PANTHER" id="PTHR44102:SF5">
    <property type="entry name" value="PROTEIN NPG1"/>
    <property type="match status" value="1"/>
</dbReference>
<dbReference type="SUPFAM" id="SSF48452">
    <property type="entry name" value="TPR-like"/>
    <property type="match status" value="3"/>
</dbReference>
<dbReference type="EMBL" id="CM035412">
    <property type="protein sequence ID" value="KAH7433778.1"/>
    <property type="molecule type" value="Genomic_DNA"/>
</dbReference>
<evidence type="ECO:0000256" key="1">
    <source>
        <dbReference type="PROSITE-ProRule" id="PRU00339"/>
    </source>
</evidence>
<dbReference type="InterPro" id="IPR043376">
    <property type="entry name" value="NPG1-like"/>
</dbReference>
<sequence length="711" mass="77722">MGLKMMCACSSEQFKAERDPVADMAALDIAAASGLSAKTIEGEAKLDEGNIEEAESSLREALSLNYEEARALLGRLEYQRGNIEAALQVFEGIDIGTVRSRMKASITSKSSQRRGRSKSDPSNPLSLHAAGLLLEAIYLKAKSLQKLGRLIDAAQECKAILDTVDLVLPQGVPDSLSESKLQETISNTIELLPELWKEAGLYHEAILAYRRALLHVWNLSSDCMARIQKEFAVLLLYGGVEAGAPSLASQGEGSFVPKNNLEEAILLLMILLRKCSLGRIAWDSTILEHLTFALSICGQTQALATQYEEVLPGNFDRADRWYNLALCYSGAGNKKLALNLLEKSLHHIEKPNNVAALLLAAKLSSEEFDTSNNAVQYVHKAIANMKEDSQNMRCVAYHILGTSLGKQARLASQSTQRAFLQREALKSLQDSIILDGEDASTFFDLGVEYAEQRNLTAALDCAKKYLDLTGGSVVQGWRLLGLILSSQQRYSDAENVLNVALEETGAWDQGELLRTKAKLQVTQGNSSEGIKTYMRLLALVQAQRKSFSAGSLKSKVEGGKVSEVEVWQDLAGVYTNLASWHDAEVCLEKARSLKQHSAATWHAEGVLHEARGQIPEASSCFYNGLAIDPEHVPCKVSLGAFLRRSGGDSLPVARSFLTDALRLNPTSHIAWYNLGMVHKLGSRASDAVDCFQTAYILQQSAPVEEFSSLAR</sequence>